<dbReference type="AlphaFoldDB" id="A0A7W8QH41"/>
<sequence>MPIALPEPKGRQRDVVFMREEGHLVVLGTAGSGKTTMAMHRARHLAGLPETGGRTLVVTYANSLTSYMRRYLTTVEGVTVQTFHKFAFDYLERRRGRSGKGTIHRELRKNLIERALHEVRAGTEKPLRAVAERPLAFFDDEFKWMAGHAATAHEDYVVNRVERVGRGRRLAAEDRAFVHRVYERYIELRGAYGHPYDYDDLATVLRTALENDDSARWYRHIVIDEGQDLTPEMIRALAAAIPEDGSLTFFGDYAQQIYGSRMSWKQLGLDLVRGHRAEFSDNYRNSRSISLLAQAIAESPHFKDEVDLVQPRTPAADGPPPTVIACRTAEEQLKRAAEQAAKLSRTGRVAVLLRHWKHAEEFARRVAGLKPVKLQKDKIKRWPEDARLFYGAFHGAKGLEFDSVILPLCDAGEMPPAEEVEAHGLDEAQARNARLLYVAVTRARSELILLHSGRLTGLLPGEESGLYLRGR</sequence>
<evidence type="ECO:0000256" key="8">
    <source>
        <dbReference type="ARBA" id="ARBA00048988"/>
    </source>
</evidence>
<evidence type="ECO:0000256" key="1">
    <source>
        <dbReference type="ARBA" id="ARBA00022741"/>
    </source>
</evidence>
<dbReference type="GO" id="GO:0005829">
    <property type="term" value="C:cytosol"/>
    <property type="evidence" value="ECO:0007669"/>
    <property type="project" value="TreeGrafter"/>
</dbReference>
<evidence type="ECO:0000256" key="5">
    <source>
        <dbReference type="ARBA" id="ARBA00023235"/>
    </source>
</evidence>
<evidence type="ECO:0000256" key="9">
    <source>
        <dbReference type="PROSITE-ProRule" id="PRU00560"/>
    </source>
</evidence>
<evidence type="ECO:0000256" key="6">
    <source>
        <dbReference type="ARBA" id="ARBA00034617"/>
    </source>
</evidence>
<evidence type="ECO:0000259" key="10">
    <source>
        <dbReference type="PROSITE" id="PS51198"/>
    </source>
</evidence>
<dbReference type="InterPro" id="IPR014016">
    <property type="entry name" value="UvrD-like_ATP-bd"/>
</dbReference>
<dbReference type="InterPro" id="IPR000212">
    <property type="entry name" value="DNA_helicase_UvrD/REP"/>
</dbReference>
<protein>
    <recommendedName>
        <fullName evidence="7">DNA 3'-5' helicase</fullName>
        <ecNumber evidence="7">5.6.2.4</ecNumber>
    </recommendedName>
</protein>
<comment type="catalytic activity">
    <reaction evidence="8">
        <text>ATP + H2O = ADP + phosphate + H(+)</text>
        <dbReference type="Rhea" id="RHEA:13065"/>
        <dbReference type="ChEBI" id="CHEBI:15377"/>
        <dbReference type="ChEBI" id="CHEBI:15378"/>
        <dbReference type="ChEBI" id="CHEBI:30616"/>
        <dbReference type="ChEBI" id="CHEBI:43474"/>
        <dbReference type="ChEBI" id="CHEBI:456216"/>
        <dbReference type="EC" id="5.6.2.4"/>
    </reaction>
</comment>
<evidence type="ECO:0000256" key="7">
    <source>
        <dbReference type="ARBA" id="ARBA00034808"/>
    </source>
</evidence>
<dbReference type="GO" id="GO:0016787">
    <property type="term" value="F:hydrolase activity"/>
    <property type="evidence" value="ECO:0007669"/>
    <property type="project" value="UniProtKB-UniRule"/>
</dbReference>
<evidence type="ECO:0000313" key="11">
    <source>
        <dbReference type="EMBL" id="MBB5430246.1"/>
    </source>
</evidence>
<dbReference type="PANTHER" id="PTHR11070">
    <property type="entry name" value="UVRD / RECB / PCRA DNA HELICASE FAMILY MEMBER"/>
    <property type="match status" value="1"/>
</dbReference>
<keyword evidence="2 9" id="KW-0378">Hydrolase</keyword>
<dbReference type="EC" id="5.6.2.4" evidence="7"/>
<keyword evidence="3 9" id="KW-0347">Helicase</keyword>
<dbReference type="RefSeq" id="WP_184387992.1">
    <property type="nucleotide sequence ID" value="NZ_BAAAJD010000048.1"/>
</dbReference>
<dbReference type="GO" id="GO:0043138">
    <property type="term" value="F:3'-5' DNA helicase activity"/>
    <property type="evidence" value="ECO:0007669"/>
    <property type="project" value="UniProtKB-EC"/>
</dbReference>
<comment type="caution">
    <text evidence="11">The sequence shown here is derived from an EMBL/GenBank/DDBJ whole genome shotgun (WGS) entry which is preliminary data.</text>
</comment>
<dbReference type="InterPro" id="IPR027417">
    <property type="entry name" value="P-loop_NTPase"/>
</dbReference>
<dbReference type="Pfam" id="PF13361">
    <property type="entry name" value="UvrD_C"/>
    <property type="match status" value="1"/>
</dbReference>
<gene>
    <name evidence="11" type="ORF">HDA36_000330</name>
</gene>
<proteinExistence type="predicted"/>
<accession>A0A7W8QH41</accession>
<evidence type="ECO:0000256" key="2">
    <source>
        <dbReference type="ARBA" id="ARBA00022801"/>
    </source>
</evidence>
<dbReference type="GO" id="GO:0003677">
    <property type="term" value="F:DNA binding"/>
    <property type="evidence" value="ECO:0007669"/>
    <property type="project" value="InterPro"/>
</dbReference>
<keyword evidence="5" id="KW-0413">Isomerase</keyword>
<organism evidence="11 12">
    <name type="scientific">Nocardiopsis composta</name>
    <dbReference type="NCBI Taxonomy" id="157465"/>
    <lineage>
        <taxon>Bacteria</taxon>
        <taxon>Bacillati</taxon>
        <taxon>Actinomycetota</taxon>
        <taxon>Actinomycetes</taxon>
        <taxon>Streptosporangiales</taxon>
        <taxon>Nocardiopsidaceae</taxon>
        <taxon>Nocardiopsis</taxon>
    </lineage>
</organism>
<dbReference type="Pfam" id="PF00580">
    <property type="entry name" value="UvrD-helicase"/>
    <property type="match status" value="1"/>
</dbReference>
<dbReference type="EMBL" id="JACHDB010000001">
    <property type="protein sequence ID" value="MBB5430246.1"/>
    <property type="molecule type" value="Genomic_DNA"/>
</dbReference>
<dbReference type="Proteomes" id="UP000572635">
    <property type="component" value="Unassembled WGS sequence"/>
</dbReference>
<evidence type="ECO:0000256" key="4">
    <source>
        <dbReference type="ARBA" id="ARBA00022840"/>
    </source>
</evidence>
<keyword evidence="4 9" id="KW-0067">ATP-binding</keyword>
<keyword evidence="12" id="KW-1185">Reference proteome</keyword>
<comment type="catalytic activity">
    <reaction evidence="6">
        <text>Couples ATP hydrolysis with the unwinding of duplex DNA by translocating in the 3'-5' direction.</text>
        <dbReference type="EC" id="5.6.2.4"/>
    </reaction>
</comment>
<dbReference type="GO" id="GO:0000725">
    <property type="term" value="P:recombinational repair"/>
    <property type="evidence" value="ECO:0007669"/>
    <property type="project" value="TreeGrafter"/>
</dbReference>
<dbReference type="GO" id="GO:0005524">
    <property type="term" value="F:ATP binding"/>
    <property type="evidence" value="ECO:0007669"/>
    <property type="project" value="UniProtKB-UniRule"/>
</dbReference>
<feature type="domain" description="UvrD-like helicase ATP-binding" evidence="10">
    <location>
        <begin position="7"/>
        <end position="299"/>
    </location>
</feature>
<feature type="binding site" evidence="9">
    <location>
        <begin position="28"/>
        <end position="35"/>
    </location>
    <ligand>
        <name>ATP</name>
        <dbReference type="ChEBI" id="CHEBI:30616"/>
    </ligand>
</feature>
<reference evidence="11 12" key="1">
    <citation type="submission" date="2020-08" db="EMBL/GenBank/DDBJ databases">
        <title>Sequencing the genomes of 1000 actinobacteria strains.</title>
        <authorList>
            <person name="Klenk H.-P."/>
        </authorList>
    </citation>
    <scope>NUCLEOTIDE SEQUENCE [LARGE SCALE GENOMIC DNA]</scope>
    <source>
        <strain evidence="11 12">DSM 44551</strain>
    </source>
</reference>
<dbReference type="Gene3D" id="3.40.50.300">
    <property type="entry name" value="P-loop containing nucleotide triphosphate hydrolases"/>
    <property type="match status" value="2"/>
</dbReference>
<evidence type="ECO:0000313" key="12">
    <source>
        <dbReference type="Proteomes" id="UP000572635"/>
    </source>
</evidence>
<keyword evidence="1 9" id="KW-0547">Nucleotide-binding</keyword>
<evidence type="ECO:0000256" key="3">
    <source>
        <dbReference type="ARBA" id="ARBA00022806"/>
    </source>
</evidence>
<dbReference type="PANTHER" id="PTHR11070:SF3">
    <property type="entry name" value="DNA 3'-5' HELICASE"/>
    <property type="match status" value="1"/>
</dbReference>
<dbReference type="InterPro" id="IPR014017">
    <property type="entry name" value="DNA_helicase_UvrD-like_C"/>
</dbReference>
<dbReference type="SUPFAM" id="SSF52540">
    <property type="entry name" value="P-loop containing nucleoside triphosphate hydrolases"/>
    <property type="match status" value="1"/>
</dbReference>
<name>A0A7W8QH41_9ACTN</name>
<dbReference type="PROSITE" id="PS51198">
    <property type="entry name" value="UVRD_HELICASE_ATP_BIND"/>
    <property type="match status" value="1"/>
</dbReference>